<feature type="domain" description="Helix-hairpin-helix DNA-binding motif class 1" evidence="2">
    <location>
        <begin position="145"/>
        <end position="164"/>
    </location>
</feature>
<keyword evidence="1" id="KW-0812">Transmembrane</keyword>
<feature type="transmembrane region" description="Helical" evidence="1">
    <location>
        <begin position="6"/>
        <end position="28"/>
    </location>
</feature>
<reference evidence="3 4" key="1">
    <citation type="submission" date="2016-10" db="EMBL/GenBank/DDBJ databases">
        <authorList>
            <person name="de Groot N.N."/>
        </authorList>
    </citation>
    <scope>NUCLEOTIDE SEQUENCE [LARGE SCALE GENOMIC DNA]</scope>
    <source>
        <strain evidence="3 4">CGMCC 1.10434</strain>
    </source>
</reference>
<evidence type="ECO:0000313" key="4">
    <source>
        <dbReference type="Proteomes" id="UP000199300"/>
    </source>
</evidence>
<dbReference type="Pfam" id="PF10531">
    <property type="entry name" value="SLBB"/>
    <property type="match status" value="1"/>
</dbReference>
<sequence>MKQWLIDHLLIVIVVFVLASGLIWEFGFSNSSRLSQSFEKNTLAVEEEWSVNDEQVDEGGLVDIKGAVYQPGVLGFEAGDRIVDLIEKAGGFTELADQTQVNLAERVYDEMIIYVPEEADFEAGISNQALQANQTKIRLNLATIEELQQLPGIGAKKAEAIIQYREQNGPFTSVEALTEVSGIGVKTIEKFIDQVTAP</sequence>
<keyword evidence="1" id="KW-1133">Transmembrane helix</keyword>
<dbReference type="PANTHER" id="PTHR21180">
    <property type="entry name" value="ENDONUCLEASE/EXONUCLEASE/PHOSPHATASE FAMILY DOMAIN-CONTAINING PROTEIN 1"/>
    <property type="match status" value="1"/>
</dbReference>
<feature type="domain" description="Helix-hairpin-helix DNA-binding motif class 1" evidence="2">
    <location>
        <begin position="175"/>
        <end position="194"/>
    </location>
</feature>
<dbReference type="STRING" id="872970.SAMN04488134_10695"/>
<accession>A0A1H8NTX6</accession>
<proteinExistence type="predicted"/>
<dbReference type="Pfam" id="PF12836">
    <property type="entry name" value="HHH_3"/>
    <property type="match status" value="1"/>
</dbReference>
<dbReference type="InterPro" id="IPR019554">
    <property type="entry name" value="Soluble_ligand-bd"/>
</dbReference>
<dbReference type="InterPro" id="IPR003583">
    <property type="entry name" value="Hlx-hairpin-Hlx_DNA-bd_motif"/>
</dbReference>
<dbReference type="GO" id="GO:0006281">
    <property type="term" value="P:DNA repair"/>
    <property type="evidence" value="ECO:0007669"/>
    <property type="project" value="InterPro"/>
</dbReference>
<dbReference type="GO" id="GO:0015628">
    <property type="term" value="P:protein secretion by the type II secretion system"/>
    <property type="evidence" value="ECO:0007669"/>
    <property type="project" value="TreeGrafter"/>
</dbReference>
<dbReference type="InterPro" id="IPR010994">
    <property type="entry name" value="RuvA_2-like"/>
</dbReference>
<keyword evidence="4" id="KW-1185">Reference proteome</keyword>
<dbReference type="AlphaFoldDB" id="A0A1H8NTX6"/>
<dbReference type="SUPFAM" id="SSF47781">
    <property type="entry name" value="RuvA domain 2-like"/>
    <property type="match status" value="1"/>
</dbReference>
<keyword evidence="1" id="KW-0472">Membrane</keyword>
<gene>
    <name evidence="3" type="ORF">SAMN04488134_10695</name>
</gene>
<dbReference type="SMART" id="SM00278">
    <property type="entry name" value="HhH1"/>
    <property type="match status" value="2"/>
</dbReference>
<dbReference type="NCBIfam" id="TIGR00426">
    <property type="entry name" value="competence protein ComEA helix-hairpin-helix repeat region"/>
    <property type="match status" value="1"/>
</dbReference>
<protein>
    <submittedName>
        <fullName evidence="3">Competence protein ComEA</fullName>
    </submittedName>
</protein>
<organism evidence="3 4">
    <name type="scientific">Amphibacillus marinus</name>
    <dbReference type="NCBI Taxonomy" id="872970"/>
    <lineage>
        <taxon>Bacteria</taxon>
        <taxon>Bacillati</taxon>
        <taxon>Bacillota</taxon>
        <taxon>Bacilli</taxon>
        <taxon>Bacillales</taxon>
        <taxon>Bacillaceae</taxon>
        <taxon>Amphibacillus</taxon>
    </lineage>
</organism>
<dbReference type="Proteomes" id="UP000199300">
    <property type="component" value="Unassembled WGS sequence"/>
</dbReference>
<dbReference type="InterPro" id="IPR004509">
    <property type="entry name" value="Competence_ComEA_HhH"/>
</dbReference>
<evidence type="ECO:0000256" key="1">
    <source>
        <dbReference type="SAM" id="Phobius"/>
    </source>
</evidence>
<dbReference type="GO" id="GO:0015627">
    <property type="term" value="C:type II protein secretion system complex"/>
    <property type="evidence" value="ECO:0007669"/>
    <property type="project" value="TreeGrafter"/>
</dbReference>
<evidence type="ECO:0000313" key="3">
    <source>
        <dbReference type="EMBL" id="SEO32788.1"/>
    </source>
</evidence>
<dbReference type="GO" id="GO:0003677">
    <property type="term" value="F:DNA binding"/>
    <property type="evidence" value="ECO:0007669"/>
    <property type="project" value="InterPro"/>
</dbReference>
<dbReference type="InterPro" id="IPR051675">
    <property type="entry name" value="Endo/Exo/Phosphatase_dom_1"/>
</dbReference>
<dbReference type="PANTHER" id="PTHR21180:SF32">
    <property type="entry name" value="ENDONUCLEASE_EXONUCLEASE_PHOSPHATASE FAMILY DOMAIN-CONTAINING PROTEIN 1"/>
    <property type="match status" value="1"/>
</dbReference>
<name>A0A1H8NTX6_9BACI</name>
<evidence type="ECO:0000259" key="2">
    <source>
        <dbReference type="SMART" id="SM00278"/>
    </source>
</evidence>
<dbReference type="Gene3D" id="1.10.150.280">
    <property type="entry name" value="AF1531-like domain"/>
    <property type="match status" value="1"/>
</dbReference>
<dbReference type="EMBL" id="FODJ01000006">
    <property type="protein sequence ID" value="SEO32788.1"/>
    <property type="molecule type" value="Genomic_DNA"/>
</dbReference>